<reference evidence="1" key="1">
    <citation type="submission" date="2021-05" db="EMBL/GenBank/DDBJ databases">
        <authorList>
            <person name="Pan Q."/>
            <person name="Jouanno E."/>
            <person name="Zahm M."/>
            <person name="Klopp C."/>
            <person name="Cabau C."/>
            <person name="Louis A."/>
            <person name="Berthelot C."/>
            <person name="Parey E."/>
            <person name="Roest Crollius H."/>
            <person name="Montfort J."/>
            <person name="Robinson-Rechavi M."/>
            <person name="Bouchez O."/>
            <person name="Lampietro C."/>
            <person name="Lopez Roques C."/>
            <person name="Donnadieu C."/>
            <person name="Postlethwait J."/>
            <person name="Bobe J."/>
            <person name="Dillon D."/>
            <person name="Chandos A."/>
            <person name="von Hippel F."/>
            <person name="Guiguen Y."/>
        </authorList>
    </citation>
    <scope>NUCLEOTIDE SEQUENCE</scope>
    <source>
        <strain evidence="1">YG-Jan2019</strain>
    </source>
</reference>
<organism evidence="1 2">
    <name type="scientific">Dallia pectoralis</name>
    <name type="common">Alaska blackfish</name>
    <dbReference type="NCBI Taxonomy" id="75939"/>
    <lineage>
        <taxon>Eukaryota</taxon>
        <taxon>Metazoa</taxon>
        <taxon>Chordata</taxon>
        <taxon>Craniata</taxon>
        <taxon>Vertebrata</taxon>
        <taxon>Euteleostomi</taxon>
        <taxon>Actinopterygii</taxon>
        <taxon>Neopterygii</taxon>
        <taxon>Teleostei</taxon>
        <taxon>Protacanthopterygii</taxon>
        <taxon>Esociformes</taxon>
        <taxon>Umbridae</taxon>
        <taxon>Dallia</taxon>
    </lineage>
</organism>
<evidence type="ECO:0000313" key="1">
    <source>
        <dbReference type="EMBL" id="KAJ7986107.1"/>
    </source>
</evidence>
<keyword evidence="2" id="KW-1185">Reference proteome</keyword>
<dbReference type="Proteomes" id="UP001157502">
    <property type="component" value="Chromosome 35"/>
</dbReference>
<dbReference type="EMBL" id="CM055762">
    <property type="protein sequence ID" value="KAJ7986107.1"/>
    <property type="molecule type" value="Genomic_DNA"/>
</dbReference>
<accession>A0ACC2F436</accession>
<gene>
    <name evidence="1" type="ORF">DPEC_G00347370</name>
</gene>
<protein>
    <submittedName>
        <fullName evidence="1">Uncharacterized protein</fullName>
    </submittedName>
</protein>
<comment type="caution">
    <text evidence="1">The sequence shown here is derived from an EMBL/GenBank/DDBJ whole genome shotgun (WGS) entry which is preliminary data.</text>
</comment>
<evidence type="ECO:0000313" key="2">
    <source>
        <dbReference type="Proteomes" id="UP001157502"/>
    </source>
</evidence>
<name>A0ACC2F436_DALPE</name>
<proteinExistence type="predicted"/>
<sequence length="70" mass="7947">MTQMTSGSKAQQRQDHLCADLPDPLHLCLINPCWMRGQIRLSSQFLNAERTLLNVSVYMPSAAQQNANRF</sequence>